<evidence type="ECO:0000256" key="13">
    <source>
        <dbReference type="PIRNR" id="PIRNR002811"/>
    </source>
</evidence>
<dbReference type="GO" id="GO:0008270">
    <property type="term" value="F:zinc ion binding"/>
    <property type="evidence" value="ECO:0007669"/>
    <property type="project" value="UniProtKB-UniRule"/>
</dbReference>
<dbReference type="InterPro" id="IPR019475">
    <property type="entry name" value="DNA_primase_DnaB-bd"/>
</dbReference>
<dbReference type="HAMAP" id="MF_00974">
    <property type="entry name" value="DNA_primase_DnaG"/>
    <property type="match status" value="1"/>
</dbReference>
<dbReference type="InterPro" id="IPR002694">
    <property type="entry name" value="Znf_CHC2"/>
</dbReference>
<evidence type="ECO:0000256" key="8">
    <source>
        <dbReference type="ARBA" id="ARBA00022833"/>
    </source>
</evidence>
<keyword evidence="4 12" id="KW-0548">Nucleotidyltransferase</keyword>
<comment type="domain">
    <text evidence="12">Contains an N-terminal zinc-binding domain, a central core domain that contains the primase activity, and a C-terminal DnaB-binding domain.</text>
</comment>
<comment type="cofactor">
    <cofactor evidence="12 13 14">
        <name>Zn(2+)</name>
        <dbReference type="ChEBI" id="CHEBI:29105"/>
    </cofactor>
    <text evidence="12 13 14">Binds 1 zinc ion per monomer.</text>
</comment>
<dbReference type="SMART" id="SM00493">
    <property type="entry name" value="TOPRIM"/>
    <property type="match status" value="1"/>
</dbReference>
<dbReference type="SUPFAM" id="SSF57783">
    <property type="entry name" value="Zinc beta-ribbon"/>
    <property type="match status" value="1"/>
</dbReference>
<dbReference type="InterPro" id="IPR030846">
    <property type="entry name" value="DnaG_bac"/>
</dbReference>
<comment type="similarity">
    <text evidence="12 13">Belongs to the DnaG primase family.</text>
</comment>
<dbReference type="SMART" id="SM00400">
    <property type="entry name" value="ZnF_CHCC"/>
    <property type="match status" value="1"/>
</dbReference>
<accession>A0A6A7KCI9</accession>
<keyword evidence="8 12" id="KW-0862">Zinc</keyword>
<dbReference type="InterPro" id="IPR050219">
    <property type="entry name" value="DnaG_primase"/>
</dbReference>
<dbReference type="GO" id="GO:0003899">
    <property type="term" value="F:DNA-directed RNA polymerase activity"/>
    <property type="evidence" value="ECO:0007669"/>
    <property type="project" value="UniProtKB-UniRule"/>
</dbReference>
<proteinExistence type="inferred from homology"/>
<evidence type="ECO:0000256" key="3">
    <source>
        <dbReference type="ARBA" id="ARBA00022679"/>
    </source>
</evidence>
<dbReference type="GO" id="GO:0003677">
    <property type="term" value="F:DNA binding"/>
    <property type="evidence" value="ECO:0007669"/>
    <property type="project" value="UniProtKB-KW"/>
</dbReference>
<keyword evidence="7 12" id="KW-0863">Zinc-finger</keyword>
<reference evidence="16 17" key="1">
    <citation type="submission" date="2019-10" db="EMBL/GenBank/DDBJ databases">
        <title>Alkalibaculum tamaniensis sp.nov., a new alkaliphilic acetogen, isolated on methoxylated aromatics from a mud volcano.</title>
        <authorList>
            <person name="Khomyakova M.A."/>
            <person name="Merkel A.Y."/>
            <person name="Bonch-Osmolovskaya E.A."/>
            <person name="Slobodkin A.I."/>
        </authorList>
    </citation>
    <scope>NUCLEOTIDE SEQUENCE [LARGE SCALE GENOMIC DNA]</scope>
    <source>
        <strain evidence="16 17">M08DMB</strain>
    </source>
</reference>
<dbReference type="Pfam" id="PF08275">
    <property type="entry name" value="DNAG_N"/>
    <property type="match status" value="1"/>
</dbReference>
<evidence type="ECO:0000256" key="6">
    <source>
        <dbReference type="ARBA" id="ARBA00022723"/>
    </source>
</evidence>
<organism evidence="16 17">
    <name type="scientific">Alkalibaculum sporogenes</name>
    <dbReference type="NCBI Taxonomy" id="2655001"/>
    <lineage>
        <taxon>Bacteria</taxon>
        <taxon>Bacillati</taxon>
        <taxon>Bacillota</taxon>
        <taxon>Clostridia</taxon>
        <taxon>Eubacteriales</taxon>
        <taxon>Eubacteriaceae</taxon>
        <taxon>Alkalibaculum</taxon>
    </lineage>
</organism>
<evidence type="ECO:0000313" key="16">
    <source>
        <dbReference type="EMBL" id="MPW27021.1"/>
    </source>
</evidence>
<keyword evidence="3 12" id="KW-0808">Transferase</keyword>
<evidence type="ECO:0000256" key="14">
    <source>
        <dbReference type="PIRSR" id="PIRSR002811-1"/>
    </source>
</evidence>
<dbReference type="Pfam" id="PF10410">
    <property type="entry name" value="DnaB_bind"/>
    <property type="match status" value="1"/>
</dbReference>
<dbReference type="Gene3D" id="3.90.580.10">
    <property type="entry name" value="Zinc finger, CHC2-type domain"/>
    <property type="match status" value="1"/>
</dbReference>
<dbReference type="NCBIfam" id="TIGR01391">
    <property type="entry name" value="dnaG"/>
    <property type="match status" value="1"/>
</dbReference>
<dbReference type="PANTHER" id="PTHR30313">
    <property type="entry name" value="DNA PRIMASE"/>
    <property type="match status" value="1"/>
</dbReference>
<dbReference type="Pfam" id="PF13155">
    <property type="entry name" value="Toprim_2"/>
    <property type="match status" value="1"/>
</dbReference>
<evidence type="ECO:0000256" key="4">
    <source>
        <dbReference type="ARBA" id="ARBA00022695"/>
    </source>
</evidence>
<evidence type="ECO:0000256" key="2">
    <source>
        <dbReference type="ARBA" id="ARBA00022515"/>
    </source>
</evidence>
<dbReference type="InterPro" id="IPR006171">
    <property type="entry name" value="TOPRIM_dom"/>
</dbReference>
<name>A0A6A7KCI9_9FIRM</name>
<keyword evidence="2 12" id="KW-0639">Primosome</keyword>
<evidence type="ECO:0000256" key="5">
    <source>
        <dbReference type="ARBA" id="ARBA00022705"/>
    </source>
</evidence>
<dbReference type="EC" id="2.7.7.101" evidence="12"/>
<comment type="subunit">
    <text evidence="12">Monomer. Interacts with DnaB.</text>
</comment>
<dbReference type="Gene3D" id="1.10.860.10">
    <property type="entry name" value="DNAb Helicase, Chain A"/>
    <property type="match status" value="1"/>
</dbReference>
<evidence type="ECO:0000256" key="11">
    <source>
        <dbReference type="ARBA" id="ARBA00023163"/>
    </source>
</evidence>
<dbReference type="SUPFAM" id="SSF56731">
    <property type="entry name" value="DNA primase core"/>
    <property type="match status" value="1"/>
</dbReference>
<keyword evidence="5 12" id="KW-0235">DNA replication</keyword>
<dbReference type="InterPro" id="IPR013264">
    <property type="entry name" value="DNAG_N"/>
</dbReference>
<feature type="domain" description="Toprim" evidence="15">
    <location>
        <begin position="260"/>
        <end position="343"/>
    </location>
</feature>
<dbReference type="InterPro" id="IPR016136">
    <property type="entry name" value="DNA_helicase_N/primase_C"/>
</dbReference>
<dbReference type="Gene3D" id="3.90.980.10">
    <property type="entry name" value="DNA primase, catalytic core, N-terminal domain"/>
    <property type="match status" value="1"/>
</dbReference>
<dbReference type="InterPro" id="IPR034151">
    <property type="entry name" value="TOPRIM_DnaG_bac"/>
</dbReference>
<keyword evidence="11 12" id="KW-0804">Transcription</keyword>
<dbReference type="Gene3D" id="3.40.1360.10">
    <property type="match status" value="1"/>
</dbReference>
<dbReference type="PROSITE" id="PS50880">
    <property type="entry name" value="TOPRIM"/>
    <property type="match status" value="1"/>
</dbReference>
<dbReference type="PANTHER" id="PTHR30313:SF2">
    <property type="entry name" value="DNA PRIMASE"/>
    <property type="match status" value="1"/>
</dbReference>
<feature type="zinc finger region" description="CHC2-type" evidence="12 14">
    <location>
        <begin position="42"/>
        <end position="66"/>
    </location>
</feature>
<evidence type="ECO:0000259" key="15">
    <source>
        <dbReference type="PROSITE" id="PS50880"/>
    </source>
</evidence>
<protein>
    <recommendedName>
        <fullName evidence="12 13">DNA primase</fullName>
        <ecNumber evidence="12">2.7.7.101</ecNumber>
    </recommendedName>
</protein>
<evidence type="ECO:0000256" key="10">
    <source>
        <dbReference type="ARBA" id="ARBA00023125"/>
    </source>
</evidence>
<comment type="caution">
    <text evidence="16">The sequence shown here is derived from an EMBL/GenBank/DDBJ whole genome shotgun (WGS) entry which is preliminary data.</text>
</comment>
<dbReference type="GO" id="GO:1990077">
    <property type="term" value="C:primosome complex"/>
    <property type="evidence" value="ECO:0007669"/>
    <property type="project" value="UniProtKB-KW"/>
</dbReference>
<evidence type="ECO:0000256" key="12">
    <source>
        <dbReference type="HAMAP-Rule" id="MF_00974"/>
    </source>
</evidence>
<evidence type="ECO:0000256" key="9">
    <source>
        <dbReference type="ARBA" id="ARBA00022842"/>
    </source>
</evidence>
<keyword evidence="1 12" id="KW-0240">DNA-directed RNA polymerase</keyword>
<dbReference type="Proteomes" id="UP000440004">
    <property type="component" value="Unassembled WGS sequence"/>
</dbReference>
<dbReference type="PIRSF" id="PIRSF002811">
    <property type="entry name" value="DnaG"/>
    <property type="match status" value="1"/>
</dbReference>
<keyword evidence="9" id="KW-0460">Magnesium</keyword>
<sequence>MNNGSYYPSDVIDQVINESDIVHIISQYVTLKKMGTSLKCCCPFHSEKTPSFVVSKDKQLYHCFGCGAGGNVITFVMEVEKLNFIEAIKLLAEKANITLPENDKYNHEINNKRDRQIQLHRDAAIFYYRTLLKNDHAKEYLQMRSIEKSTIKKFGIGYAPNSGKSLLNYLLQKKYSVSEILDSGLVLRNKNNSQNDMYDRFRDRIMFPIQTITDKVIAFGGRVLENSKSPKYLNSPETSIYSKGKHLYGLNYAKKEIENDQIIVVEGYMDVIGLYEKGIRNVVASLGTAFTLDQGNLLKRYTKEAVVIYDGDQAGQEAASKAVEILEKCEVNAKVTILPEELDPDEYINKYGKQAFFDRKVESLAVIEYKITRLKQKYNTNSIDGRINFAKDMAMYLSELNSSIEVEAYLNKISMDIGISKESIIQEIKKNKLKEHKKNNNGKYRNEKLQYSVKSANIIAQEKLLNYFLNNPKIYPVIKAKITAQDFSKGIYRDLAEYIFSKLENNEKIEESKYIGRLLDSEQVKIASLIFTSDESTIKEQDISSYINTIKKFSIQGEIRILQEQLMNANIDEQKNKIYYEIIENKRKLENL</sequence>
<evidence type="ECO:0000256" key="1">
    <source>
        <dbReference type="ARBA" id="ARBA00022478"/>
    </source>
</evidence>
<dbReference type="RefSeq" id="WP_152806343.1">
    <property type="nucleotide sequence ID" value="NZ_WHNX01000036.1"/>
</dbReference>
<comment type="catalytic activity">
    <reaction evidence="12">
        <text>ssDNA + n NTP = ssDNA/pppN(pN)n-1 hybrid + (n-1) diphosphate.</text>
        <dbReference type="EC" id="2.7.7.101"/>
    </reaction>
</comment>
<dbReference type="Pfam" id="PF01807">
    <property type="entry name" value="Zn_ribbon_DnaG"/>
    <property type="match status" value="1"/>
</dbReference>
<dbReference type="InterPro" id="IPR037068">
    <property type="entry name" value="DNA_primase_core_N_sf"/>
</dbReference>
<gene>
    <name evidence="12" type="primary">dnaG</name>
    <name evidence="16" type="ORF">GC105_14650</name>
</gene>
<dbReference type="CDD" id="cd03364">
    <property type="entry name" value="TOPRIM_DnaG_primases"/>
    <property type="match status" value="1"/>
</dbReference>
<dbReference type="EMBL" id="WHNX01000036">
    <property type="protein sequence ID" value="MPW27021.1"/>
    <property type="molecule type" value="Genomic_DNA"/>
</dbReference>
<dbReference type="AlphaFoldDB" id="A0A6A7KCI9"/>
<keyword evidence="6 12" id="KW-0479">Metal-binding</keyword>
<dbReference type="FunFam" id="3.90.580.10:FF:000001">
    <property type="entry name" value="DNA primase"/>
    <property type="match status" value="1"/>
</dbReference>
<dbReference type="InterPro" id="IPR006295">
    <property type="entry name" value="DNA_primase_DnaG"/>
</dbReference>
<dbReference type="GO" id="GO:0006269">
    <property type="term" value="P:DNA replication, synthesis of primer"/>
    <property type="evidence" value="ECO:0007669"/>
    <property type="project" value="UniProtKB-UniRule"/>
</dbReference>
<dbReference type="GO" id="GO:0005737">
    <property type="term" value="C:cytoplasm"/>
    <property type="evidence" value="ECO:0007669"/>
    <property type="project" value="TreeGrafter"/>
</dbReference>
<dbReference type="GO" id="GO:0000428">
    <property type="term" value="C:DNA-directed RNA polymerase complex"/>
    <property type="evidence" value="ECO:0007669"/>
    <property type="project" value="UniProtKB-KW"/>
</dbReference>
<dbReference type="FunFam" id="3.40.1360.10:FF:000002">
    <property type="entry name" value="DNA primase"/>
    <property type="match status" value="1"/>
</dbReference>
<evidence type="ECO:0000256" key="7">
    <source>
        <dbReference type="ARBA" id="ARBA00022771"/>
    </source>
</evidence>
<keyword evidence="17" id="KW-1185">Reference proteome</keyword>
<dbReference type="InterPro" id="IPR036977">
    <property type="entry name" value="DNA_primase_Znf_CHC2"/>
</dbReference>
<evidence type="ECO:0000313" key="17">
    <source>
        <dbReference type="Proteomes" id="UP000440004"/>
    </source>
</evidence>
<keyword evidence="10 12" id="KW-0238">DNA-binding</keyword>
<comment type="function">
    <text evidence="12 13">RNA polymerase that catalyzes the synthesis of short RNA molecules used as primers for DNA polymerase during DNA replication.</text>
</comment>